<keyword evidence="2" id="KW-1185">Reference proteome</keyword>
<dbReference type="EMBL" id="WEGK01000002">
    <property type="protein sequence ID" value="MQY18109.1"/>
    <property type="molecule type" value="Genomic_DNA"/>
</dbReference>
<proteinExistence type="predicted"/>
<sequence length="251" mass="27733">MMVGSREFRSVGTVLAGLDAVFAQAERPVRIDACSCCLRPDEIEVLLRTPRQLLSVEDIQPYASVAMLGAGSAADLRYFTPRILELRHTGEMHFLDIEIVYDHMHRADWKSWPEAEAIVELMEALWAEVLTDYPDSEDPGALLPAFGTAVGTVAPNLASWSRLTTAAAVHSLRDFLTDEVKLRHGTLMPNNAFWNVDGDAHHEVIEWLNGGAARQAVDRALARGTEDQDRSRSLVESHAVLAQVRAADHPT</sequence>
<accession>A0A7K0CX77</accession>
<organism evidence="1 2">
    <name type="scientific">Nocardia macrotermitis</name>
    <dbReference type="NCBI Taxonomy" id="2585198"/>
    <lineage>
        <taxon>Bacteria</taxon>
        <taxon>Bacillati</taxon>
        <taxon>Actinomycetota</taxon>
        <taxon>Actinomycetes</taxon>
        <taxon>Mycobacteriales</taxon>
        <taxon>Nocardiaceae</taxon>
        <taxon>Nocardia</taxon>
    </lineage>
</organism>
<protein>
    <submittedName>
        <fullName evidence="1">Uncharacterized protein</fullName>
    </submittedName>
</protein>
<gene>
    <name evidence="1" type="ORF">NRB20_11780</name>
</gene>
<comment type="caution">
    <text evidence="1">The sequence shown here is derived from an EMBL/GenBank/DDBJ whole genome shotgun (WGS) entry which is preliminary data.</text>
</comment>
<name>A0A7K0CX77_9NOCA</name>
<evidence type="ECO:0000313" key="1">
    <source>
        <dbReference type="EMBL" id="MQY18109.1"/>
    </source>
</evidence>
<evidence type="ECO:0000313" key="2">
    <source>
        <dbReference type="Proteomes" id="UP000438448"/>
    </source>
</evidence>
<dbReference type="AlphaFoldDB" id="A0A7K0CX77"/>
<dbReference type="Proteomes" id="UP000438448">
    <property type="component" value="Unassembled WGS sequence"/>
</dbReference>
<reference evidence="1 2" key="1">
    <citation type="submission" date="2019-10" db="EMBL/GenBank/DDBJ databases">
        <title>Nocardia macrotermitis sp. nov. and Nocardia aurantia sp. nov., isolated from the gut of fungus growing-termite Macrotermes natalensis.</title>
        <authorList>
            <person name="Benndorf R."/>
            <person name="Schwitalla J."/>
            <person name="Martin K."/>
            <person name="De Beer W."/>
            <person name="Kaster A.-K."/>
            <person name="Vollmers J."/>
            <person name="Poulsen M."/>
            <person name="Beemelmanns C."/>
        </authorList>
    </citation>
    <scope>NUCLEOTIDE SEQUENCE [LARGE SCALE GENOMIC DNA]</scope>
    <source>
        <strain evidence="1 2">RB20</strain>
    </source>
</reference>